<feature type="binding site" evidence="15">
    <location>
        <begin position="45"/>
        <end position="49"/>
    </location>
    <ligand>
        <name>NAD(+)</name>
        <dbReference type="ChEBI" id="CHEBI:57540"/>
    </ligand>
</feature>
<keyword evidence="7 15" id="KW-0227">DNA damage</keyword>
<accession>A0A4R2PEN9</accession>
<evidence type="ECO:0000259" key="16">
    <source>
        <dbReference type="PROSITE" id="PS50172"/>
    </source>
</evidence>
<dbReference type="Pfam" id="PF01653">
    <property type="entry name" value="DNA_ligase_aden"/>
    <property type="match status" value="1"/>
</dbReference>
<dbReference type="Gene3D" id="1.10.150.20">
    <property type="entry name" value="5' to 3' exonuclease, C-terminal subdomain"/>
    <property type="match status" value="2"/>
</dbReference>
<dbReference type="PIRSF" id="PIRSF001604">
    <property type="entry name" value="LigA"/>
    <property type="match status" value="1"/>
</dbReference>
<sequence length="702" mass="76724">MSGAETKAVDALTEAEAEAELARLARTIEAHDRRYYRDDRPTVSDADYDALRQRNGAIEARFPHLKRADSPSDRVGIGPSDKFEKHRHRVAMLSLDNAFSDDDVAEFTTRVRRFLGLGPDDALTLTAEPKIDGLSAALRYDQGRLSVAATRGDGTEGEVITRNVLAIPAIPDHLPDHIAGGVPDMFEVRGEIYMPKSAFLALNERRQAAHEAPFANPRNAAAGSVRQLDPAVTRARPLAFFAYGWGETSRLPGDSQWAVLQALDAWGFAINPWTRRLDSLDALIEHYRDLEAARAGLDYDIDGVVYKVDRLDLQQRLGFVSRAPRWAIARKFPAEKALTRLTGVDVQVGRTGALTPVARLDPVNVGGAMVANATLHNYDEIARLDVRIGDTVEIQRAGDVIPQVLRALPEHRPADAQTIAVPDTCPRCGSEARREEGDVILRCTGGLVCPAQRIERLKHFVSRDAFDIEGLGKKHVDAFFEKGVIESPADIFTLEARKDEIKLHRWDGWGATSARNLFAAIEARRTVPMDRFIFALGIRHVGLTTARLLARSYNNFARFRAAMERAGEGGDEARAELENLDGIGPVMAKAIVDFFHEPHNRDVVDKLQAQVTVEDVAAPEGDSPLAGKTLVFTGSMEKMTRSEAKARAEALGAKVAGSVSSKTDLLVAGPGAGSKLKKARDLGIDTLDEDGWLDLLARIGAG</sequence>
<dbReference type="GO" id="GO:0003911">
    <property type="term" value="F:DNA ligase (NAD+) activity"/>
    <property type="evidence" value="ECO:0007669"/>
    <property type="project" value="UniProtKB-UniRule"/>
</dbReference>
<feature type="active site" description="N6-AMP-lysine intermediate" evidence="15">
    <location>
        <position position="130"/>
    </location>
</feature>
<dbReference type="GO" id="GO:0006281">
    <property type="term" value="P:DNA repair"/>
    <property type="evidence" value="ECO:0007669"/>
    <property type="project" value="UniProtKB-KW"/>
</dbReference>
<dbReference type="Pfam" id="PF12826">
    <property type="entry name" value="HHH_2"/>
    <property type="match status" value="1"/>
</dbReference>
<feature type="binding site" evidence="15">
    <location>
        <position position="331"/>
    </location>
    <ligand>
        <name>NAD(+)</name>
        <dbReference type="ChEBI" id="CHEBI:57540"/>
    </ligand>
</feature>
<dbReference type="InterPro" id="IPR004150">
    <property type="entry name" value="NAD_DNA_ligase_OB"/>
</dbReference>
<evidence type="ECO:0000256" key="15">
    <source>
        <dbReference type="HAMAP-Rule" id="MF_01588"/>
    </source>
</evidence>
<keyword evidence="12 15" id="KW-0464">Manganese</keyword>
<dbReference type="Gene3D" id="1.10.287.610">
    <property type="entry name" value="Helix hairpin bin"/>
    <property type="match status" value="1"/>
</dbReference>
<protein>
    <recommendedName>
        <fullName evidence="3 15">DNA ligase</fullName>
        <ecNumber evidence="2 15">6.5.1.2</ecNumber>
    </recommendedName>
    <alternativeName>
        <fullName evidence="15">Polydeoxyribonucleotide synthase [NAD(+)]</fullName>
    </alternativeName>
</protein>
<dbReference type="EMBL" id="SLXO01000009">
    <property type="protein sequence ID" value="TCP32621.1"/>
    <property type="molecule type" value="Genomic_DNA"/>
</dbReference>
<evidence type="ECO:0000256" key="7">
    <source>
        <dbReference type="ARBA" id="ARBA00022763"/>
    </source>
</evidence>
<proteinExistence type="inferred from homology"/>
<comment type="function">
    <text evidence="1 15">DNA ligase that catalyzes the formation of phosphodiester linkages between 5'-phosphoryl and 3'-hydroxyl groups in double-stranded DNA using NAD as a coenzyme and as the energy source for the reaction. It is essential for DNA replication and repair of damaged DNA.</text>
</comment>
<feature type="binding site" evidence="15">
    <location>
        <position position="428"/>
    </location>
    <ligand>
        <name>Zn(2+)</name>
        <dbReference type="ChEBI" id="CHEBI:29105"/>
    </ligand>
</feature>
<dbReference type="Pfam" id="PF03120">
    <property type="entry name" value="OB_DNA_ligase"/>
    <property type="match status" value="1"/>
</dbReference>
<evidence type="ECO:0000256" key="5">
    <source>
        <dbReference type="ARBA" id="ARBA00022705"/>
    </source>
</evidence>
<dbReference type="NCBIfam" id="NF005932">
    <property type="entry name" value="PRK07956.1"/>
    <property type="match status" value="1"/>
</dbReference>
<gene>
    <name evidence="15" type="primary">ligA</name>
    <name evidence="17" type="ORF">EV659_109114</name>
</gene>
<dbReference type="GO" id="GO:0005829">
    <property type="term" value="C:cytosol"/>
    <property type="evidence" value="ECO:0007669"/>
    <property type="project" value="TreeGrafter"/>
</dbReference>
<dbReference type="FunCoup" id="A0A4R2PEN9">
    <property type="interactions" value="423"/>
</dbReference>
<dbReference type="InterPro" id="IPR004149">
    <property type="entry name" value="Znf_DNAligase_C4"/>
</dbReference>
<dbReference type="CDD" id="cd00114">
    <property type="entry name" value="LIGANc"/>
    <property type="match status" value="1"/>
</dbReference>
<dbReference type="InterPro" id="IPR010994">
    <property type="entry name" value="RuvA_2-like"/>
</dbReference>
<dbReference type="AlphaFoldDB" id="A0A4R2PEN9"/>
<evidence type="ECO:0000256" key="12">
    <source>
        <dbReference type="ARBA" id="ARBA00023211"/>
    </source>
</evidence>
<dbReference type="InterPro" id="IPR033136">
    <property type="entry name" value="DNA_ligase_CS"/>
</dbReference>
<reference evidence="17 18" key="1">
    <citation type="submission" date="2019-03" db="EMBL/GenBank/DDBJ databases">
        <title>Genomic Encyclopedia of Type Strains, Phase IV (KMG-IV): sequencing the most valuable type-strain genomes for metagenomic binning, comparative biology and taxonomic classification.</title>
        <authorList>
            <person name="Goeker M."/>
        </authorList>
    </citation>
    <scope>NUCLEOTIDE SEQUENCE [LARGE SCALE GENOMIC DNA]</scope>
    <source>
        <strain evidence="17 18">DSM 2132</strain>
    </source>
</reference>
<dbReference type="Gene3D" id="3.30.470.30">
    <property type="entry name" value="DNA ligase/mRNA capping enzyme"/>
    <property type="match status" value="1"/>
</dbReference>
<feature type="binding site" evidence="15">
    <location>
        <position position="151"/>
    </location>
    <ligand>
        <name>NAD(+)</name>
        <dbReference type="ChEBI" id="CHEBI:57540"/>
    </ligand>
</feature>
<dbReference type="InterPro" id="IPR013839">
    <property type="entry name" value="DNAligase_adenylation"/>
</dbReference>
<dbReference type="InterPro" id="IPR036420">
    <property type="entry name" value="BRCT_dom_sf"/>
</dbReference>
<dbReference type="FunFam" id="1.10.150.20:FF:000007">
    <property type="entry name" value="DNA ligase"/>
    <property type="match status" value="1"/>
</dbReference>
<dbReference type="FunFam" id="3.30.470.30:FF:000001">
    <property type="entry name" value="DNA ligase"/>
    <property type="match status" value="1"/>
</dbReference>
<comment type="similarity">
    <text evidence="14 15">Belongs to the NAD-dependent DNA ligase family. LigA subfamily.</text>
</comment>
<evidence type="ECO:0000256" key="8">
    <source>
        <dbReference type="ARBA" id="ARBA00022833"/>
    </source>
</evidence>
<dbReference type="NCBIfam" id="TIGR00575">
    <property type="entry name" value="dnlj"/>
    <property type="match status" value="1"/>
</dbReference>
<feature type="domain" description="BRCT" evidence="16">
    <location>
        <begin position="620"/>
        <end position="693"/>
    </location>
</feature>
<dbReference type="Proteomes" id="UP000295399">
    <property type="component" value="Unassembled WGS sequence"/>
</dbReference>
<feature type="binding site" evidence="15">
    <location>
        <begin position="94"/>
        <end position="95"/>
    </location>
    <ligand>
        <name>NAD(+)</name>
        <dbReference type="ChEBI" id="CHEBI:57540"/>
    </ligand>
</feature>
<keyword evidence="11 15" id="KW-0234">DNA repair</keyword>
<evidence type="ECO:0000256" key="1">
    <source>
        <dbReference type="ARBA" id="ARBA00004067"/>
    </source>
</evidence>
<feature type="binding site" evidence="15">
    <location>
        <position position="425"/>
    </location>
    <ligand>
        <name>Zn(2+)</name>
        <dbReference type="ChEBI" id="CHEBI:29105"/>
    </ligand>
</feature>
<dbReference type="Gene3D" id="2.40.50.140">
    <property type="entry name" value="Nucleic acid-binding proteins"/>
    <property type="match status" value="1"/>
</dbReference>
<dbReference type="InterPro" id="IPR001357">
    <property type="entry name" value="BRCT_dom"/>
</dbReference>
<name>A0A4R2PEN9_RHOSA</name>
<dbReference type="Pfam" id="PF03119">
    <property type="entry name" value="DNA_ligase_ZBD"/>
    <property type="match status" value="1"/>
</dbReference>
<dbReference type="PANTHER" id="PTHR23389:SF9">
    <property type="entry name" value="DNA LIGASE"/>
    <property type="match status" value="1"/>
</dbReference>
<evidence type="ECO:0000256" key="6">
    <source>
        <dbReference type="ARBA" id="ARBA00022723"/>
    </source>
</evidence>
<comment type="caution">
    <text evidence="17">The sequence shown here is derived from an EMBL/GenBank/DDBJ whole genome shotgun (WGS) entry which is preliminary data.</text>
</comment>
<comment type="caution">
    <text evidence="15">Lacks conserved residue(s) required for the propagation of feature annotation.</text>
</comment>
<dbReference type="GO" id="GO:0006260">
    <property type="term" value="P:DNA replication"/>
    <property type="evidence" value="ECO:0007669"/>
    <property type="project" value="UniProtKB-KW"/>
</dbReference>
<dbReference type="InParanoid" id="A0A4R2PEN9"/>
<dbReference type="Gene3D" id="6.20.10.30">
    <property type="match status" value="1"/>
</dbReference>
<dbReference type="InterPro" id="IPR013840">
    <property type="entry name" value="DNAligase_N"/>
</dbReference>
<keyword evidence="6 15" id="KW-0479">Metal-binding</keyword>
<evidence type="ECO:0000256" key="3">
    <source>
        <dbReference type="ARBA" id="ARBA00013308"/>
    </source>
</evidence>
<dbReference type="Gene3D" id="3.40.50.10190">
    <property type="entry name" value="BRCT domain"/>
    <property type="match status" value="1"/>
</dbReference>
<feature type="binding site" evidence="15">
    <location>
        <position position="128"/>
    </location>
    <ligand>
        <name>NAD(+)</name>
        <dbReference type="ChEBI" id="CHEBI:57540"/>
    </ligand>
</feature>
<dbReference type="InterPro" id="IPR041663">
    <property type="entry name" value="DisA/LigA_HHH"/>
</dbReference>
<keyword evidence="18" id="KW-1185">Reference proteome</keyword>
<keyword evidence="4 15" id="KW-0436">Ligase</keyword>
<feature type="binding site" evidence="15">
    <location>
        <position position="449"/>
    </location>
    <ligand>
        <name>Zn(2+)</name>
        <dbReference type="ChEBI" id="CHEBI:29105"/>
    </ligand>
</feature>
<dbReference type="PROSITE" id="PS50172">
    <property type="entry name" value="BRCT"/>
    <property type="match status" value="1"/>
</dbReference>
<dbReference type="PROSITE" id="PS01056">
    <property type="entry name" value="DNA_LIGASE_N2"/>
    <property type="match status" value="1"/>
</dbReference>
<comment type="catalytic activity">
    <reaction evidence="13 15">
        <text>NAD(+) + (deoxyribonucleotide)n-3'-hydroxyl + 5'-phospho-(deoxyribonucleotide)m = (deoxyribonucleotide)n+m + AMP + beta-nicotinamide D-nucleotide.</text>
        <dbReference type="EC" id="6.5.1.2"/>
    </reaction>
</comment>
<evidence type="ECO:0000256" key="9">
    <source>
        <dbReference type="ARBA" id="ARBA00022842"/>
    </source>
</evidence>
<keyword evidence="10 15" id="KW-0520">NAD</keyword>
<dbReference type="PANTHER" id="PTHR23389">
    <property type="entry name" value="CHROMOSOME TRANSMISSION FIDELITY FACTOR 18"/>
    <property type="match status" value="1"/>
</dbReference>
<dbReference type="SMART" id="SM00292">
    <property type="entry name" value="BRCT"/>
    <property type="match status" value="1"/>
</dbReference>
<evidence type="ECO:0000313" key="18">
    <source>
        <dbReference type="Proteomes" id="UP000295399"/>
    </source>
</evidence>
<dbReference type="GO" id="GO:0046872">
    <property type="term" value="F:metal ion binding"/>
    <property type="evidence" value="ECO:0007669"/>
    <property type="project" value="UniProtKB-KW"/>
</dbReference>
<evidence type="ECO:0000256" key="10">
    <source>
        <dbReference type="ARBA" id="ARBA00023027"/>
    </source>
</evidence>
<dbReference type="OrthoDB" id="9759736at2"/>
<evidence type="ECO:0000256" key="2">
    <source>
        <dbReference type="ARBA" id="ARBA00012722"/>
    </source>
</evidence>
<organism evidence="17 18">
    <name type="scientific">Rhodothalassium salexigens DSM 2132</name>
    <dbReference type="NCBI Taxonomy" id="1188247"/>
    <lineage>
        <taxon>Bacteria</taxon>
        <taxon>Pseudomonadati</taxon>
        <taxon>Pseudomonadota</taxon>
        <taxon>Alphaproteobacteria</taxon>
        <taxon>Rhodothalassiales</taxon>
        <taxon>Rhodothalassiaceae</taxon>
        <taxon>Rhodothalassium</taxon>
    </lineage>
</organism>
<evidence type="ECO:0000256" key="14">
    <source>
        <dbReference type="ARBA" id="ARBA00060881"/>
    </source>
</evidence>
<comment type="cofactor">
    <cofactor evidence="15">
        <name>Mg(2+)</name>
        <dbReference type="ChEBI" id="CHEBI:18420"/>
    </cofactor>
    <cofactor evidence="15">
        <name>Mn(2+)</name>
        <dbReference type="ChEBI" id="CHEBI:29035"/>
    </cofactor>
</comment>
<evidence type="ECO:0000256" key="11">
    <source>
        <dbReference type="ARBA" id="ARBA00023204"/>
    </source>
</evidence>
<evidence type="ECO:0000256" key="13">
    <source>
        <dbReference type="ARBA" id="ARBA00034005"/>
    </source>
</evidence>
<dbReference type="RefSeq" id="WP_132709103.1">
    <property type="nucleotide sequence ID" value="NZ_JACIGF010000009.1"/>
</dbReference>
<keyword evidence="8 15" id="KW-0862">Zinc</keyword>
<dbReference type="SUPFAM" id="SSF50249">
    <property type="entry name" value="Nucleic acid-binding proteins"/>
    <property type="match status" value="1"/>
</dbReference>
<dbReference type="SUPFAM" id="SSF47781">
    <property type="entry name" value="RuvA domain 2-like"/>
    <property type="match status" value="1"/>
</dbReference>
<dbReference type="HAMAP" id="MF_01588">
    <property type="entry name" value="DNA_ligase_A"/>
    <property type="match status" value="1"/>
</dbReference>
<dbReference type="SMART" id="SM00532">
    <property type="entry name" value="LIGANc"/>
    <property type="match status" value="1"/>
</dbReference>
<feature type="binding site" evidence="15">
    <location>
        <position position="307"/>
    </location>
    <ligand>
        <name>NAD(+)</name>
        <dbReference type="ChEBI" id="CHEBI:57540"/>
    </ligand>
</feature>
<keyword evidence="5 15" id="KW-0235">DNA replication</keyword>
<dbReference type="SUPFAM" id="SSF52113">
    <property type="entry name" value="BRCT domain"/>
    <property type="match status" value="1"/>
</dbReference>
<dbReference type="EC" id="6.5.1.2" evidence="2 15"/>
<dbReference type="InterPro" id="IPR012340">
    <property type="entry name" value="NA-bd_OB-fold"/>
</dbReference>
<dbReference type="Pfam" id="PF00533">
    <property type="entry name" value="BRCT"/>
    <property type="match status" value="1"/>
</dbReference>
<evidence type="ECO:0000313" key="17">
    <source>
        <dbReference type="EMBL" id="TCP32621.1"/>
    </source>
</evidence>
<evidence type="ECO:0000256" key="4">
    <source>
        <dbReference type="ARBA" id="ARBA00022598"/>
    </source>
</evidence>
<dbReference type="FunFam" id="2.40.50.140:FF:000012">
    <property type="entry name" value="DNA ligase"/>
    <property type="match status" value="1"/>
</dbReference>
<dbReference type="InterPro" id="IPR001679">
    <property type="entry name" value="DNA_ligase"/>
</dbReference>
<feature type="binding site" evidence="15">
    <location>
        <position position="191"/>
    </location>
    <ligand>
        <name>NAD(+)</name>
        <dbReference type="ChEBI" id="CHEBI:57540"/>
    </ligand>
</feature>
<keyword evidence="9 15" id="KW-0460">Magnesium</keyword>
<dbReference type="CDD" id="cd17748">
    <property type="entry name" value="BRCT_DNA_ligase_like"/>
    <property type="match status" value="1"/>
</dbReference>
<dbReference type="SUPFAM" id="SSF56091">
    <property type="entry name" value="DNA ligase/mRNA capping enzyme, catalytic domain"/>
    <property type="match status" value="1"/>
</dbReference>